<evidence type="ECO:0000256" key="3">
    <source>
        <dbReference type="ARBA" id="ARBA00023002"/>
    </source>
</evidence>
<dbReference type="PRINTS" id="PR00081">
    <property type="entry name" value="GDHRDH"/>
</dbReference>
<protein>
    <submittedName>
        <fullName evidence="4">NAD(P)-dependent dehydrogenase (Short-subunit alcohol dehydrogenase family)</fullName>
    </submittedName>
</protein>
<dbReference type="InterPro" id="IPR036291">
    <property type="entry name" value="NAD(P)-bd_dom_sf"/>
</dbReference>
<gene>
    <name evidence="4" type="ORF">H4696_007108</name>
</gene>
<dbReference type="InterPro" id="IPR002347">
    <property type="entry name" value="SDR_fam"/>
</dbReference>
<evidence type="ECO:0000256" key="2">
    <source>
        <dbReference type="ARBA" id="ARBA00022857"/>
    </source>
</evidence>
<name>A0ABR9I9Z5_9PSEU</name>
<keyword evidence="2" id="KW-0521">NADP</keyword>
<keyword evidence="5" id="KW-1185">Reference proteome</keyword>
<dbReference type="SUPFAM" id="SSF51735">
    <property type="entry name" value="NAD(P)-binding Rossmann-fold domains"/>
    <property type="match status" value="1"/>
</dbReference>
<evidence type="ECO:0000313" key="5">
    <source>
        <dbReference type="Proteomes" id="UP000631670"/>
    </source>
</evidence>
<proteinExistence type="inferred from homology"/>
<dbReference type="Pfam" id="PF00106">
    <property type="entry name" value="adh_short"/>
    <property type="match status" value="1"/>
</dbReference>
<evidence type="ECO:0000313" key="4">
    <source>
        <dbReference type="EMBL" id="MBE1500008.1"/>
    </source>
</evidence>
<reference evidence="4 5" key="1">
    <citation type="submission" date="2020-10" db="EMBL/GenBank/DDBJ databases">
        <title>Sequencing the genomes of 1000 actinobacteria strains.</title>
        <authorList>
            <person name="Klenk H.-P."/>
        </authorList>
    </citation>
    <scope>NUCLEOTIDE SEQUENCE [LARGE SCALE GENOMIC DNA]</scope>
    <source>
        <strain evidence="4 5">DSM 44653</strain>
    </source>
</reference>
<dbReference type="Gene3D" id="3.40.50.720">
    <property type="entry name" value="NAD(P)-binding Rossmann-like Domain"/>
    <property type="match status" value="1"/>
</dbReference>
<keyword evidence="3" id="KW-0560">Oxidoreductase</keyword>
<dbReference type="Proteomes" id="UP000631670">
    <property type="component" value="Unassembled WGS sequence"/>
</dbReference>
<dbReference type="EMBL" id="JADBEG010000001">
    <property type="protein sequence ID" value="MBE1500008.1"/>
    <property type="molecule type" value="Genomic_DNA"/>
</dbReference>
<accession>A0ABR9I9Z5</accession>
<dbReference type="PANTHER" id="PTHR24320:SF282">
    <property type="entry name" value="WW DOMAIN-CONTAINING OXIDOREDUCTASE"/>
    <property type="match status" value="1"/>
</dbReference>
<sequence length="312" mass="33367">MTEATKTLLMTGASRGIGRVAAERLLRDRPDQLLLVVVRGEEAGRRLARELAERTGNANVRPVSCDLGSLAEVRAAAEAVRAMLDEREIPPLAGFLGNAGVQMASAAKATADGFEATFGINVLANYLLLRLLADRFEAGARVVITGSESHFGDFRHNLGLVPAPRWTDTRNLARPGTGPEAESVTAGRRAYSTSKLGVQYLVHAFARRIPEADVYAYTPGLVPGTGLVRDAGAIQRFGFRWLLPLLWATPIASSPQTAGAKLAATMTAVRPGESGAYLDRGRVVPSSAESYDEEREEELWRGAAELCGVPVS</sequence>
<comment type="similarity">
    <text evidence="1">Belongs to the short-chain dehydrogenases/reductases (SDR) family.</text>
</comment>
<evidence type="ECO:0000256" key="1">
    <source>
        <dbReference type="ARBA" id="ARBA00006484"/>
    </source>
</evidence>
<comment type="caution">
    <text evidence="4">The sequence shown here is derived from an EMBL/GenBank/DDBJ whole genome shotgun (WGS) entry which is preliminary data.</text>
</comment>
<organism evidence="4 5">
    <name type="scientific">Amycolatopsis lexingtonensis</name>
    <dbReference type="NCBI Taxonomy" id="218822"/>
    <lineage>
        <taxon>Bacteria</taxon>
        <taxon>Bacillati</taxon>
        <taxon>Actinomycetota</taxon>
        <taxon>Actinomycetes</taxon>
        <taxon>Pseudonocardiales</taxon>
        <taxon>Pseudonocardiaceae</taxon>
        <taxon>Amycolatopsis</taxon>
    </lineage>
</organism>
<dbReference type="PANTHER" id="PTHR24320">
    <property type="entry name" value="RETINOL DEHYDROGENASE"/>
    <property type="match status" value="1"/>
</dbReference>